<evidence type="ECO:0000313" key="3">
    <source>
        <dbReference type="Proteomes" id="UP001066276"/>
    </source>
</evidence>
<keyword evidence="3" id="KW-1185">Reference proteome</keyword>
<feature type="region of interest" description="Disordered" evidence="1">
    <location>
        <begin position="59"/>
        <end position="135"/>
    </location>
</feature>
<name>A0AAV7URB9_PLEWA</name>
<accession>A0AAV7URB9</accession>
<dbReference type="AlphaFoldDB" id="A0AAV7URB9"/>
<gene>
    <name evidence="2" type="ORF">NDU88_000903</name>
</gene>
<feature type="compositionally biased region" description="Polar residues" evidence="1">
    <location>
        <begin position="126"/>
        <end position="135"/>
    </location>
</feature>
<evidence type="ECO:0000313" key="2">
    <source>
        <dbReference type="EMBL" id="KAJ1191587.1"/>
    </source>
</evidence>
<evidence type="ECO:0000256" key="1">
    <source>
        <dbReference type="SAM" id="MobiDB-lite"/>
    </source>
</evidence>
<organism evidence="2 3">
    <name type="scientific">Pleurodeles waltl</name>
    <name type="common">Iberian ribbed newt</name>
    <dbReference type="NCBI Taxonomy" id="8319"/>
    <lineage>
        <taxon>Eukaryota</taxon>
        <taxon>Metazoa</taxon>
        <taxon>Chordata</taxon>
        <taxon>Craniata</taxon>
        <taxon>Vertebrata</taxon>
        <taxon>Euteleostomi</taxon>
        <taxon>Amphibia</taxon>
        <taxon>Batrachia</taxon>
        <taxon>Caudata</taxon>
        <taxon>Salamandroidea</taxon>
        <taxon>Salamandridae</taxon>
        <taxon>Pleurodelinae</taxon>
        <taxon>Pleurodeles</taxon>
    </lineage>
</organism>
<reference evidence="2" key="1">
    <citation type="journal article" date="2022" name="bioRxiv">
        <title>Sequencing and chromosome-scale assembly of the giantPleurodeles waltlgenome.</title>
        <authorList>
            <person name="Brown T."/>
            <person name="Elewa A."/>
            <person name="Iarovenko S."/>
            <person name="Subramanian E."/>
            <person name="Araus A.J."/>
            <person name="Petzold A."/>
            <person name="Susuki M."/>
            <person name="Suzuki K.-i.T."/>
            <person name="Hayashi T."/>
            <person name="Toyoda A."/>
            <person name="Oliveira C."/>
            <person name="Osipova E."/>
            <person name="Leigh N.D."/>
            <person name="Simon A."/>
            <person name="Yun M.H."/>
        </authorList>
    </citation>
    <scope>NUCLEOTIDE SEQUENCE</scope>
    <source>
        <strain evidence="2">20211129_DDA</strain>
        <tissue evidence="2">Liver</tissue>
    </source>
</reference>
<dbReference type="Proteomes" id="UP001066276">
    <property type="component" value="Chromosome 2_2"/>
</dbReference>
<comment type="caution">
    <text evidence="2">The sequence shown here is derived from an EMBL/GenBank/DDBJ whole genome shotgun (WGS) entry which is preliminary data.</text>
</comment>
<dbReference type="EMBL" id="JANPWB010000004">
    <property type="protein sequence ID" value="KAJ1191587.1"/>
    <property type="molecule type" value="Genomic_DNA"/>
</dbReference>
<protein>
    <submittedName>
        <fullName evidence="2">Uncharacterized protein</fullName>
    </submittedName>
</protein>
<sequence>MCPEVPMCSSMCRLLKVHPANKKKTGGQRRALALTELYYLSSAKRVIRAGALKTAWTEPAAETSTLQSRTGLMGSEWRTVKPQRAPNSQQAGATNPKGRRHEQTAPECRPDARETAPKGPRLATGNHRQMTQPFG</sequence>
<proteinExistence type="predicted"/>
<feature type="compositionally biased region" description="Basic and acidic residues" evidence="1">
    <location>
        <begin position="101"/>
        <end position="116"/>
    </location>
</feature>